<dbReference type="Proteomes" id="UP000717364">
    <property type="component" value="Unassembled WGS sequence"/>
</dbReference>
<reference evidence="2" key="1">
    <citation type="submission" date="2020-11" db="EMBL/GenBank/DDBJ databases">
        <authorList>
            <person name="Konstantinou D."/>
            <person name="Gkelis S."/>
            <person name="Popin R."/>
            <person name="Fewer D."/>
            <person name="Sivonen K."/>
        </authorList>
    </citation>
    <scope>NUCLEOTIDE SEQUENCE</scope>
    <source>
        <strain evidence="2">TAU-MAC 1115</strain>
    </source>
</reference>
<evidence type="ECO:0000313" key="3">
    <source>
        <dbReference type="Proteomes" id="UP000717364"/>
    </source>
</evidence>
<evidence type="ECO:0000256" key="1">
    <source>
        <dbReference type="SAM" id="Phobius"/>
    </source>
</evidence>
<sequence length="83" mass="9624">MSYLYYVLPATVTFLIALSAFFRDTAASKTSVLNWAFVIVAGLLWPITLPFIIWKKLSSLFIQDEVKFVFRRSHTVERQSHII</sequence>
<keyword evidence="3" id="KW-1185">Reference proteome</keyword>
<feature type="transmembrane region" description="Helical" evidence="1">
    <location>
        <begin position="32"/>
        <end position="54"/>
    </location>
</feature>
<comment type="caution">
    <text evidence="2">The sequence shown here is derived from an EMBL/GenBank/DDBJ whole genome shotgun (WGS) entry which is preliminary data.</text>
</comment>
<dbReference type="AlphaFoldDB" id="A0A947DEK1"/>
<accession>A0A947DEK1</accession>
<protein>
    <submittedName>
        <fullName evidence="2">Uncharacterized protein</fullName>
    </submittedName>
</protein>
<organism evidence="2 3">
    <name type="scientific">Leptothoe spongobia TAU-MAC 1115</name>
    <dbReference type="NCBI Taxonomy" id="1967444"/>
    <lineage>
        <taxon>Bacteria</taxon>
        <taxon>Bacillati</taxon>
        <taxon>Cyanobacteriota</taxon>
        <taxon>Cyanophyceae</taxon>
        <taxon>Nodosilineales</taxon>
        <taxon>Cymatolegaceae</taxon>
        <taxon>Leptothoe</taxon>
        <taxon>Leptothoe spongobia</taxon>
    </lineage>
</organism>
<evidence type="ECO:0000313" key="2">
    <source>
        <dbReference type="EMBL" id="MBT9315593.1"/>
    </source>
</evidence>
<name>A0A947DEK1_9CYAN</name>
<dbReference type="RefSeq" id="WP_215608661.1">
    <property type="nucleotide sequence ID" value="NZ_JADOES010000013.1"/>
</dbReference>
<proteinExistence type="predicted"/>
<keyword evidence="1" id="KW-1133">Transmembrane helix</keyword>
<gene>
    <name evidence="2" type="ORF">IXB50_09165</name>
</gene>
<keyword evidence="1" id="KW-0812">Transmembrane</keyword>
<keyword evidence="1" id="KW-0472">Membrane</keyword>
<reference evidence="2" key="2">
    <citation type="journal article" date="2021" name="Mar. Drugs">
        <title>Genome Reduction and Secondary Metabolism of the Marine Sponge-Associated Cyanobacterium Leptothoe.</title>
        <authorList>
            <person name="Konstantinou D."/>
            <person name="Popin R.V."/>
            <person name="Fewer D.P."/>
            <person name="Sivonen K."/>
            <person name="Gkelis S."/>
        </authorList>
    </citation>
    <scope>NUCLEOTIDE SEQUENCE</scope>
    <source>
        <strain evidence="2">TAU-MAC 1115</strain>
    </source>
</reference>
<dbReference type="EMBL" id="JADOES010000013">
    <property type="protein sequence ID" value="MBT9315593.1"/>
    <property type="molecule type" value="Genomic_DNA"/>
</dbReference>